<dbReference type="KEGG" id="mbak:MSBR3_0248"/>
<dbReference type="HOGENOM" id="CLU_2379377_0_0_2"/>
<dbReference type="EMBL" id="CP009517">
    <property type="protein sequence ID" value="AKB80826.1"/>
    <property type="molecule type" value="Genomic_DNA"/>
</dbReference>
<name>A0A0E3SHV9_METBA</name>
<keyword evidence="2" id="KW-1185">Reference proteome</keyword>
<organism evidence="1 2">
    <name type="scientific">Methanosarcina barkeri 3</name>
    <dbReference type="NCBI Taxonomy" id="1434107"/>
    <lineage>
        <taxon>Archaea</taxon>
        <taxon>Methanobacteriati</taxon>
        <taxon>Methanobacteriota</taxon>
        <taxon>Stenosarchaea group</taxon>
        <taxon>Methanomicrobia</taxon>
        <taxon>Methanosarcinales</taxon>
        <taxon>Methanosarcinaceae</taxon>
        <taxon>Methanosarcina</taxon>
    </lineage>
</organism>
<sequence>MLAPEKIIKKIKPLVEISKAEKIHLSSCMAKMCPFVNKYKSAINVAYPDVEVVMGTDAVSDQHIEIMKTMFKKLLTDPNPDISEEYLKITQSVE</sequence>
<accession>A0A0E3SHV9</accession>
<reference evidence="1" key="1">
    <citation type="submission" date="2014-07" db="EMBL/GenBank/DDBJ databases">
        <title>Methanogenic archaea and the global carbon cycle.</title>
        <authorList>
            <person name="Henriksen J.R."/>
            <person name="Luke J."/>
            <person name="Reinhart S."/>
            <person name="Benedict M.N."/>
            <person name="Youngblut N.D."/>
            <person name="Metcalf M.E."/>
            <person name="Whitaker R.J."/>
            <person name="Metcalf W.W."/>
        </authorList>
    </citation>
    <scope>NUCLEOTIDE SEQUENCE [LARGE SCALE GENOMIC DNA]</scope>
    <source>
        <strain evidence="1">3</strain>
    </source>
</reference>
<dbReference type="Proteomes" id="UP000033066">
    <property type="component" value="Chromosome"/>
</dbReference>
<evidence type="ECO:0000313" key="2">
    <source>
        <dbReference type="Proteomes" id="UP000033066"/>
    </source>
</evidence>
<protein>
    <submittedName>
        <fullName evidence="1">Uncharacterized protein</fullName>
    </submittedName>
</protein>
<evidence type="ECO:0000313" key="1">
    <source>
        <dbReference type="EMBL" id="AKB80826.1"/>
    </source>
</evidence>
<dbReference type="AlphaFoldDB" id="A0A0E3SHV9"/>
<dbReference type="PATRIC" id="fig|1434107.4.peg.331"/>
<gene>
    <name evidence="1" type="ORF">MSBR3_0248</name>
</gene>
<proteinExistence type="predicted"/>
<dbReference type="STRING" id="1434107.MSBR3_0248"/>